<protein>
    <submittedName>
        <fullName evidence="1">Uncharacterized protein</fullName>
    </submittedName>
</protein>
<dbReference type="EMBL" id="JAHRIO010051455">
    <property type="protein sequence ID" value="MEQ2175426.1"/>
    <property type="molecule type" value="Genomic_DNA"/>
</dbReference>
<proteinExistence type="predicted"/>
<organism evidence="1 2">
    <name type="scientific">Goodea atripinnis</name>
    <dbReference type="NCBI Taxonomy" id="208336"/>
    <lineage>
        <taxon>Eukaryota</taxon>
        <taxon>Metazoa</taxon>
        <taxon>Chordata</taxon>
        <taxon>Craniata</taxon>
        <taxon>Vertebrata</taxon>
        <taxon>Euteleostomi</taxon>
        <taxon>Actinopterygii</taxon>
        <taxon>Neopterygii</taxon>
        <taxon>Teleostei</taxon>
        <taxon>Neoteleostei</taxon>
        <taxon>Acanthomorphata</taxon>
        <taxon>Ovalentaria</taxon>
        <taxon>Atherinomorphae</taxon>
        <taxon>Cyprinodontiformes</taxon>
        <taxon>Goodeidae</taxon>
        <taxon>Goodea</taxon>
    </lineage>
</organism>
<accession>A0ABV0NVH4</accession>
<gene>
    <name evidence="1" type="ORF">GOODEAATRI_017859</name>
</gene>
<name>A0ABV0NVH4_9TELE</name>
<reference evidence="1 2" key="1">
    <citation type="submission" date="2021-06" db="EMBL/GenBank/DDBJ databases">
        <authorList>
            <person name="Palmer J.M."/>
        </authorList>
    </citation>
    <scope>NUCLEOTIDE SEQUENCE [LARGE SCALE GENOMIC DNA]</scope>
    <source>
        <strain evidence="1 2">GA_2019</strain>
        <tissue evidence="1">Muscle</tissue>
    </source>
</reference>
<evidence type="ECO:0000313" key="2">
    <source>
        <dbReference type="Proteomes" id="UP001476798"/>
    </source>
</evidence>
<keyword evidence="2" id="KW-1185">Reference proteome</keyword>
<evidence type="ECO:0000313" key="1">
    <source>
        <dbReference type="EMBL" id="MEQ2175426.1"/>
    </source>
</evidence>
<dbReference type="Proteomes" id="UP001476798">
    <property type="component" value="Unassembled WGS sequence"/>
</dbReference>
<sequence>MLSNVEEEGLTVFISCHEAAKLLAPEENSKPAVLCPLDLYMPDVCKHAAVRQSIPRPALLDKIAETWRDKLYTKNHPIAGSSLLDCEGMGGLTAYTRCHWWSLWLQTTWIEQHLILPTAASLPFKMDRSQSSLTDKGNKAAALSVRPLNT</sequence>
<comment type="caution">
    <text evidence="1">The sequence shown here is derived from an EMBL/GenBank/DDBJ whole genome shotgun (WGS) entry which is preliminary data.</text>
</comment>